<dbReference type="SUPFAM" id="SSF51735">
    <property type="entry name" value="NAD(P)-binding Rossmann-fold domains"/>
    <property type="match status" value="1"/>
</dbReference>
<keyword evidence="1" id="KW-0520">NAD</keyword>
<dbReference type="InterPro" id="IPR036291">
    <property type="entry name" value="NAD(P)-bd_dom_sf"/>
</dbReference>
<evidence type="ECO:0000313" key="4">
    <source>
        <dbReference type="Proteomes" id="UP000547444"/>
    </source>
</evidence>
<proteinExistence type="predicted"/>
<reference evidence="3 4" key="1">
    <citation type="submission" date="2020-03" db="EMBL/GenBank/DDBJ databases">
        <title>Sequencing the genomes of 1000 actinobacteria strains.</title>
        <authorList>
            <person name="Klenk H.-P."/>
        </authorList>
    </citation>
    <scope>NUCLEOTIDE SEQUENCE [LARGE SCALE GENOMIC DNA]</scope>
    <source>
        <strain evidence="3 4">DSM 44556</strain>
    </source>
</reference>
<dbReference type="Proteomes" id="UP000547444">
    <property type="component" value="Unassembled WGS sequence"/>
</dbReference>
<dbReference type="InterPro" id="IPR001509">
    <property type="entry name" value="Epimerase_deHydtase"/>
</dbReference>
<evidence type="ECO:0000313" key="3">
    <source>
        <dbReference type="EMBL" id="NIH93640.1"/>
    </source>
</evidence>
<sequence length="336" mass="37971">MSTILVTGAAGFIGAFLCERLLVHTGHDVVGLDNLNHYYDVAIKHERLQMVTSADVTSNRFHFQEADLADAEALNAIFEQYRPEVVINLGAQAGVRYSVDSPRSYIDSNIVGFFNVLESCRHYPVRHLIYASSSSVYGRSGTVPYSLDHRTDSPVSLYAATKKANEVMAHAYSDLYGIPSTGLRFFTVYGPMGRPDMAYFKFTEKMVKREPIDIYNMGDLRRDFTYIADVVSSIASIIEGGPGTQDSGVSARIYNIGNSDPVSLLEFVSTLERVLFEEGVIEHAAERRLLPMQIGDVYETYADVTELERDYHFRPSTRLEDGLRRFAQWYKMYRRL</sequence>
<evidence type="ECO:0000256" key="1">
    <source>
        <dbReference type="ARBA" id="ARBA00023027"/>
    </source>
</evidence>
<gene>
    <name evidence="3" type="ORF">FHU31_000596</name>
</gene>
<comment type="caution">
    <text evidence="3">The sequence shown here is derived from an EMBL/GenBank/DDBJ whole genome shotgun (WGS) entry which is preliminary data.</text>
</comment>
<protein>
    <submittedName>
        <fullName evidence="3">Nucleoside-diphosphate-sugar epimerase</fullName>
    </submittedName>
</protein>
<feature type="domain" description="NAD-dependent epimerase/dehydratase" evidence="2">
    <location>
        <begin position="4"/>
        <end position="257"/>
    </location>
</feature>
<dbReference type="RefSeq" id="WP_167155727.1">
    <property type="nucleotide sequence ID" value="NZ_JAANOW010000001.1"/>
</dbReference>
<dbReference type="EMBL" id="JAANOW010000001">
    <property type="protein sequence ID" value="NIH93640.1"/>
    <property type="molecule type" value="Genomic_DNA"/>
</dbReference>
<dbReference type="Gene3D" id="3.40.50.720">
    <property type="entry name" value="NAD(P)-binding Rossmann-like Domain"/>
    <property type="match status" value="1"/>
</dbReference>
<accession>A0A7X5ZAJ2</accession>
<dbReference type="Pfam" id="PF01370">
    <property type="entry name" value="Epimerase"/>
    <property type="match status" value="1"/>
</dbReference>
<evidence type="ECO:0000259" key="2">
    <source>
        <dbReference type="Pfam" id="PF01370"/>
    </source>
</evidence>
<name>A0A7X5ZAJ2_9MYCO</name>
<dbReference type="AlphaFoldDB" id="A0A7X5ZAJ2"/>
<dbReference type="PANTHER" id="PTHR43574">
    <property type="entry name" value="EPIMERASE-RELATED"/>
    <property type="match status" value="1"/>
</dbReference>
<dbReference type="PRINTS" id="PR01713">
    <property type="entry name" value="NUCEPIMERASE"/>
</dbReference>
<keyword evidence="4" id="KW-1185">Reference proteome</keyword>
<organism evidence="3 4">
    <name type="scientific">Mycolicibacterium fluoranthenivorans</name>
    <dbReference type="NCBI Taxonomy" id="258505"/>
    <lineage>
        <taxon>Bacteria</taxon>
        <taxon>Bacillati</taxon>
        <taxon>Actinomycetota</taxon>
        <taxon>Actinomycetes</taxon>
        <taxon>Mycobacteriales</taxon>
        <taxon>Mycobacteriaceae</taxon>
        <taxon>Mycolicibacterium</taxon>
    </lineage>
</organism>